<keyword evidence="1" id="KW-0732">Signal</keyword>
<feature type="chain" id="PRO_5023921619" evidence="1">
    <location>
        <begin position="27"/>
        <end position="209"/>
    </location>
</feature>
<evidence type="ECO:0000313" key="3">
    <source>
        <dbReference type="Proteomes" id="UP000324897"/>
    </source>
</evidence>
<gene>
    <name evidence="2" type="ORF">EJB05_53458</name>
</gene>
<dbReference type="Gramene" id="TVU01100">
    <property type="protein sequence ID" value="TVU01100"/>
    <property type="gene ID" value="EJB05_53458"/>
</dbReference>
<proteinExistence type="predicted"/>
<comment type="caution">
    <text evidence="2">The sequence shown here is derived from an EMBL/GenBank/DDBJ whole genome shotgun (WGS) entry which is preliminary data.</text>
</comment>
<reference evidence="2 3" key="1">
    <citation type="journal article" date="2019" name="Sci. Rep.">
        <title>A high-quality genome of Eragrostis curvula grass provides insights into Poaceae evolution and supports new strategies to enhance forage quality.</title>
        <authorList>
            <person name="Carballo J."/>
            <person name="Santos B.A.C.M."/>
            <person name="Zappacosta D."/>
            <person name="Garbus I."/>
            <person name="Selva J.P."/>
            <person name="Gallo C.A."/>
            <person name="Diaz A."/>
            <person name="Albertini E."/>
            <person name="Caccamo M."/>
            <person name="Echenique V."/>
        </authorList>
    </citation>
    <scope>NUCLEOTIDE SEQUENCE [LARGE SCALE GENOMIC DNA]</scope>
    <source>
        <strain evidence="3">cv. Victoria</strain>
        <tissue evidence="2">Leaf</tissue>
    </source>
</reference>
<dbReference type="AlphaFoldDB" id="A0A5J9SQ44"/>
<dbReference type="PANTHER" id="PTHR37372:SF1">
    <property type="entry name" value="GEO07177P1"/>
    <property type="match status" value="1"/>
</dbReference>
<dbReference type="InterPro" id="IPR052872">
    <property type="entry name" value="ESR_Regulator"/>
</dbReference>
<feature type="signal peptide" evidence="1">
    <location>
        <begin position="1"/>
        <end position="26"/>
    </location>
</feature>
<dbReference type="EMBL" id="RWGY01000489">
    <property type="protein sequence ID" value="TVU01100.1"/>
    <property type="molecule type" value="Genomic_DNA"/>
</dbReference>
<dbReference type="Proteomes" id="UP000324897">
    <property type="component" value="Unassembled WGS sequence"/>
</dbReference>
<dbReference type="OrthoDB" id="696599at2759"/>
<sequence>MAVKSIILFGVVLASVLLIFLDVAYARELSDANGSVGRNVEPATRSPGLNDEKWFIIGAGGRDGQPNYGAGYSGGYLPGYGPGYGPLYGGRYGSPGYPGVYGYPGYVSGRIGPYLATRVRMQAMWAPKWVRRRPLEGGGPIVAAAATVPDRGRCGYAGAEGALAIGSPHPSAARVVATAAGSRYCSSGRVSISSAQGADRERPESGFLG</sequence>
<name>A0A5J9SQ44_9POAL</name>
<dbReference type="PANTHER" id="PTHR37372">
    <property type="entry name" value="OS06G0316800 PROTEIN"/>
    <property type="match status" value="1"/>
</dbReference>
<evidence type="ECO:0000313" key="2">
    <source>
        <dbReference type="EMBL" id="TVU01100.1"/>
    </source>
</evidence>
<protein>
    <submittedName>
        <fullName evidence="2">Uncharacterized protein</fullName>
    </submittedName>
</protein>
<accession>A0A5J9SQ44</accession>
<evidence type="ECO:0000256" key="1">
    <source>
        <dbReference type="SAM" id="SignalP"/>
    </source>
</evidence>
<organism evidence="2 3">
    <name type="scientific">Eragrostis curvula</name>
    <name type="common">weeping love grass</name>
    <dbReference type="NCBI Taxonomy" id="38414"/>
    <lineage>
        <taxon>Eukaryota</taxon>
        <taxon>Viridiplantae</taxon>
        <taxon>Streptophyta</taxon>
        <taxon>Embryophyta</taxon>
        <taxon>Tracheophyta</taxon>
        <taxon>Spermatophyta</taxon>
        <taxon>Magnoliopsida</taxon>
        <taxon>Liliopsida</taxon>
        <taxon>Poales</taxon>
        <taxon>Poaceae</taxon>
        <taxon>PACMAD clade</taxon>
        <taxon>Chloridoideae</taxon>
        <taxon>Eragrostideae</taxon>
        <taxon>Eragrostidinae</taxon>
        <taxon>Eragrostis</taxon>
    </lineage>
</organism>
<keyword evidence="3" id="KW-1185">Reference proteome</keyword>